<gene>
    <name evidence="15" type="ORF">AN481_19260</name>
</gene>
<dbReference type="PANTHER" id="PTHR10314">
    <property type="entry name" value="CYSTATHIONINE BETA-SYNTHASE"/>
    <property type="match status" value="1"/>
</dbReference>
<feature type="binding site" evidence="11">
    <location>
        <position position="269"/>
    </location>
    <ligand>
        <name>pyridoxal 5'-phosphate</name>
        <dbReference type="ChEBI" id="CHEBI:597326"/>
    </ligand>
</feature>
<dbReference type="NCBIfam" id="TIGR01139">
    <property type="entry name" value="cysK"/>
    <property type="match status" value="1"/>
</dbReference>
<dbReference type="Gene3D" id="3.40.50.1100">
    <property type="match status" value="2"/>
</dbReference>
<name>A0A1B7VGG9_APHFL</name>
<feature type="binding site" evidence="11">
    <location>
        <begin position="181"/>
        <end position="185"/>
    </location>
    <ligand>
        <name>pyridoxal 5'-phosphate</name>
        <dbReference type="ChEBI" id="CHEBI:597326"/>
    </ligand>
</feature>
<dbReference type="Pfam" id="PF00291">
    <property type="entry name" value="PALP"/>
    <property type="match status" value="1"/>
</dbReference>
<reference evidence="15 16" key="1">
    <citation type="submission" date="2015-09" db="EMBL/GenBank/DDBJ databases">
        <title>Whole genome shotgun sequence assembly of Aphanizomenon flos-aquae UKL13.</title>
        <authorList>
            <person name="Driscoll C."/>
        </authorList>
    </citation>
    <scope>NUCLEOTIDE SEQUENCE [LARGE SCALE GENOMIC DNA]</scope>
    <source>
        <strain evidence="15">MDT13</strain>
    </source>
</reference>
<feature type="domain" description="Tryptophan synthase beta chain-like PALP" evidence="14">
    <location>
        <begin position="7"/>
        <end position="293"/>
    </location>
</feature>
<comment type="pathway">
    <text evidence="2">Amino-acid biosynthesis; L-cysteine biosynthesis; L-cysteine from L-serine: step 2/2.</text>
</comment>
<keyword evidence="7 13" id="KW-0808">Transferase</keyword>
<evidence type="ECO:0000256" key="11">
    <source>
        <dbReference type="PIRSR" id="PIRSR605856-50"/>
    </source>
</evidence>
<evidence type="ECO:0000256" key="8">
    <source>
        <dbReference type="ARBA" id="ARBA00022898"/>
    </source>
</evidence>
<dbReference type="GO" id="GO:0005737">
    <property type="term" value="C:cytoplasm"/>
    <property type="evidence" value="ECO:0007669"/>
    <property type="project" value="UniProtKB-ARBA"/>
</dbReference>
<dbReference type="CDD" id="cd01561">
    <property type="entry name" value="CBS_like"/>
    <property type="match status" value="1"/>
</dbReference>
<feature type="modified residue" description="N6-(pyridoxal phosphate)lysine" evidence="12">
    <location>
        <position position="46"/>
    </location>
</feature>
<evidence type="ECO:0000256" key="4">
    <source>
        <dbReference type="ARBA" id="ARBA00012681"/>
    </source>
</evidence>
<evidence type="ECO:0000256" key="3">
    <source>
        <dbReference type="ARBA" id="ARBA00007103"/>
    </source>
</evidence>
<dbReference type="SUPFAM" id="SSF53686">
    <property type="entry name" value="Tryptophan synthase beta subunit-like PLP-dependent enzymes"/>
    <property type="match status" value="1"/>
</dbReference>
<organism evidence="15 16">
    <name type="scientific">Aphanizomenon flos-aquae LD13</name>
    <dbReference type="NCBI Taxonomy" id="1710894"/>
    <lineage>
        <taxon>Bacteria</taxon>
        <taxon>Bacillati</taxon>
        <taxon>Cyanobacteriota</taxon>
        <taxon>Cyanophyceae</taxon>
        <taxon>Nostocales</taxon>
        <taxon>Aphanizomenonaceae</taxon>
        <taxon>Aphanizomenon</taxon>
    </lineage>
</organism>
<evidence type="ECO:0000313" key="15">
    <source>
        <dbReference type="EMBL" id="OBQ16685.1"/>
    </source>
</evidence>
<proteinExistence type="inferred from homology"/>
<comment type="caution">
    <text evidence="15">The sequence shown here is derived from an EMBL/GenBank/DDBJ whole genome shotgun (WGS) entry which is preliminary data.</text>
</comment>
<dbReference type="GO" id="GO:0004124">
    <property type="term" value="F:cysteine synthase activity"/>
    <property type="evidence" value="ECO:0007669"/>
    <property type="project" value="UniProtKB-UniRule"/>
</dbReference>
<keyword evidence="8 11" id="KW-0663">Pyridoxal phosphate</keyword>
<dbReference type="PATRIC" id="fig|1710894.3.peg.4415"/>
<dbReference type="FunFam" id="3.40.50.1100:FF:000067">
    <property type="entry name" value="Cysteine synthase"/>
    <property type="match status" value="1"/>
</dbReference>
<dbReference type="InterPro" id="IPR001926">
    <property type="entry name" value="TrpB-like_PALP"/>
</dbReference>
<evidence type="ECO:0000313" key="16">
    <source>
        <dbReference type="Proteomes" id="UP000092382"/>
    </source>
</evidence>
<evidence type="ECO:0000256" key="10">
    <source>
        <dbReference type="ARBA" id="ARBA00047931"/>
    </source>
</evidence>
<dbReference type="Proteomes" id="UP000092382">
    <property type="component" value="Unassembled WGS sequence"/>
</dbReference>
<sequence>MRIVENITELVGRTPLVRLNRIPQELGCVAKILVKLESMNPSSSVKDRIGVSMITAAEKEGLIAPGKTILVEPTSGNTGIALAMAAAAKGYKLILTMPETMSAERRAMLRAYGAELELTPGIEGMGGAIRRAQELVDRTPYSYMLQQFRNPANAQIHRETTAEEIWSDTDGQVDMIVAGVGTGGTITGVAEVLKARKSSFQAIAVEPANSPILSGGKPGAHKIQGIGAGFIPSVLKVELIDEVITVTDEEAIAFSRKLAREEGLLSGISSGAALCAAVRVAQRPENRDRLIVMIQPSFGERYLSTPLFQDLEANTATSVS</sequence>
<evidence type="ECO:0000256" key="12">
    <source>
        <dbReference type="PIRSR" id="PIRSR605856-51"/>
    </source>
</evidence>
<evidence type="ECO:0000256" key="7">
    <source>
        <dbReference type="ARBA" id="ARBA00022679"/>
    </source>
</evidence>
<keyword evidence="6 13" id="KW-0028">Amino-acid biosynthesis</keyword>
<dbReference type="EMBL" id="LJOY01000137">
    <property type="protein sequence ID" value="OBQ16685.1"/>
    <property type="molecule type" value="Genomic_DNA"/>
</dbReference>
<evidence type="ECO:0000256" key="13">
    <source>
        <dbReference type="RuleBase" id="RU003985"/>
    </source>
</evidence>
<comment type="catalytic activity">
    <reaction evidence="10 13">
        <text>O-acetyl-L-serine + hydrogen sulfide = L-cysteine + acetate</text>
        <dbReference type="Rhea" id="RHEA:14829"/>
        <dbReference type="ChEBI" id="CHEBI:29919"/>
        <dbReference type="ChEBI" id="CHEBI:30089"/>
        <dbReference type="ChEBI" id="CHEBI:35235"/>
        <dbReference type="ChEBI" id="CHEBI:58340"/>
        <dbReference type="EC" id="2.5.1.47"/>
    </reaction>
</comment>
<dbReference type="InterPro" id="IPR005856">
    <property type="entry name" value="Cys_synth"/>
</dbReference>
<evidence type="ECO:0000256" key="9">
    <source>
        <dbReference type="ARBA" id="ARBA00023192"/>
    </source>
</evidence>
<protein>
    <recommendedName>
        <fullName evidence="5 13">Cysteine synthase</fullName>
        <ecNumber evidence="4 13">2.5.1.47</ecNumber>
    </recommendedName>
</protein>
<dbReference type="EC" id="2.5.1.47" evidence="4 13"/>
<accession>A0A1B7VGG9</accession>
<comment type="similarity">
    <text evidence="3 13">Belongs to the cysteine synthase/cystathionine beta-synthase family.</text>
</comment>
<dbReference type="InterPro" id="IPR005859">
    <property type="entry name" value="CysK"/>
</dbReference>
<dbReference type="InterPro" id="IPR050214">
    <property type="entry name" value="Cys_Synth/Cystath_Beta-Synth"/>
</dbReference>
<dbReference type="NCBIfam" id="TIGR01136">
    <property type="entry name" value="cysKM"/>
    <property type="match status" value="1"/>
</dbReference>
<evidence type="ECO:0000256" key="2">
    <source>
        <dbReference type="ARBA" id="ARBA00004962"/>
    </source>
</evidence>
<evidence type="ECO:0000256" key="1">
    <source>
        <dbReference type="ARBA" id="ARBA00001933"/>
    </source>
</evidence>
<dbReference type="GO" id="GO:0006535">
    <property type="term" value="P:cysteine biosynthetic process from serine"/>
    <property type="evidence" value="ECO:0007669"/>
    <property type="project" value="UniProtKB-UniRule"/>
</dbReference>
<evidence type="ECO:0000256" key="5">
    <source>
        <dbReference type="ARBA" id="ARBA00019371"/>
    </source>
</evidence>
<dbReference type="PROSITE" id="PS00901">
    <property type="entry name" value="CYS_SYNTHASE"/>
    <property type="match status" value="1"/>
</dbReference>
<comment type="cofactor">
    <cofactor evidence="1 11 13">
        <name>pyridoxal 5'-phosphate</name>
        <dbReference type="ChEBI" id="CHEBI:597326"/>
    </cofactor>
</comment>
<dbReference type="InterPro" id="IPR036052">
    <property type="entry name" value="TrpB-like_PALP_sf"/>
</dbReference>
<dbReference type="FunFam" id="3.40.50.1100:FF:000130">
    <property type="entry name" value="Cysteine synthase"/>
    <property type="match status" value="1"/>
</dbReference>
<dbReference type="InterPro" id="IPR001216">
    <property type="entry name" value="P-phosphate_BS"/>
</dbReference>
<keyword evidence="9 13" id="KW-0198">Cysteine biosynthesis</keyword>
<evidence type="ECO:0000256" key="6">
    <source>
        <dbReference type="ARBA" id="ARBA00022605"/>
    </source>
</evidence>
<evidence type="ECO:0000259" key="14">
    <source>
        <dbReference type="Pfam" id="PF00291"/>
    </source>
</evidence>
<dbReference type="AlphaFoldDB" id="A0A1B7VGG9"/>
<feature type="binding site" evidence="11">
    <location>
        <position position="77"/>
    </location>
    <ligand>
        <name>pyridoxal 5'-phosphate</name>
        <dbReference type="ChEBI" id="CHEBI:597326"/>
    </ligand>
</feature>